<dbReference type="EMBL" id="JAJAGQ010000015">
    <property type="protein sequence ID" value="KAJ8541359.1"/>
    <property type="molecule type" value="Genomic_DNA"/>
</dbReference>
<dbReference type="Gene3D" id="3.40.50.720">
    <property type="entry name" value="NAD(P)-binding Rossmann-like Domain"/>
    <property type="match status" value="1"/>
</dbReference>
<dbReference type="GO" id="GO:0005829">
    <property type="term" value="C:cytosol"/>
    <property type="evidence" value="ECO:0007669"/>
    <property type="project" value="TreeGrafter"/>
</dbReference>
<evidence type="ECO:0000256" key="3">
    <source>
        <dbReference type="ARBA" id="ARBA00022833"/>
    </source>
</evidence>
<evidence type="ECO:0000256" key="1">
    <source>
        <dbReference type="ARBA" id="ARBA00001947"/>
    </source>
</evidence>
<dbReference type="OrthoDB" id="417550at2759"/>
<keyword evidence="3" id="KW-0862">Zinc</keyword>
<evidence type="ECO:0000256" key="5">
    <source>
        <dbReference type="ARBA" id="ARBA00023027"/>
    </source>
</evidence>
<proteinExistence type="predicted"/>
<dbReference type="PANTHER" id="PTHR43880:SF10">
    <property type="entry name" value="ALCOHOL DEHYDROGENASE-LIKE 2"/>
    <property type="match status" value="1"/>
</dbReference>
<name>A0A9Q1LS93_9SOLA</name>
<evidence type="ECO:0000256" key="2">
    <source>
        <dbReference type="ARBA" id="ARBA00022723"/>
    </source>
</evidence>
<dbReference type="Pfam" id="PF08240">
    <property type="entry name" value="ADH_N"/>
    <property type="match status" value="1"/>
</dbReference>
<keyword evidence="2" id="KW-0479">Metal-binding</keyword>
<keyword evidence="4" id="KW-0560">Oxidoreductase</keyword>
<comment type="caution">
    <text evidence="7">The sequence shown here is derived from an EMBL/GenBank/DDBJ whole genome shotgun (WGS) entry which is preliminary data.</text>
</comment>
<evidence type="ECO:0000256" key="4">
    <source>
        <dbReference type="ARBA" id="ARBA00023002"/>
    </source>
</evidence>
<organism evidence="7 8">
    <name type="scientific">Anisodus acutangulus</name>
    <dbReference type="NCBI Taxonomy" id="402998"/>
    <lineage>
        <taxon>Eukaryota</taxon>
        <taxon>Viridiplantae</taxon>
        <taxon>Streptophyta</taxon>
        <taxon>Embryophyta</taxon>
        <taxon>Tracheophyta</taxon>
        <taxon>Spermatophyta</taxon>
        <taxon>Magnoliopsida</taxon>
        <taxon>eudicotyledons</taxon>
        <taxon>Gunneridae</taxon>
        <taxon>Pentapetalae</taxon>
        <taxon>asterids</taxon>
        <taxon>lamiids</taxon>
        <taxon>Solanales</taxon>
        <taxon>Solanaceae</taxon>
        <taxon>Solanoideae</taxon>
        <taxon>Hyoscyameae</taxon>
        <taxon>Anisodus</taxon>
    </lineage>
</organism>
<dbReference type="GO" id="GO:0046294">
    <property type="term" value="P:formaldehyde catabolic process"/>
    <property type="evidence" value="ECO:0007669"/>
    <property type="project" value="TreeGrafter"/>
</dbReference>
<keyword evidence="5" id="KW-0520">NAD</keyword>
<comment type="cofactor">
    <cofactor evidence="1">
        <name>Zn(2+)</name>
        <dbReference type="ChEBI" id="CHEBI:29105"/>
    </cofactor>
</comment>
<dbReference type="PANTHER" id="PTHR43880">
    <property type="entry name" value="ALCOHOL DEHYDROGENASE"/>
    <property type="match status" value="1"/>
</dbReference>
<keyword evidence="8" id="KW-1185">Reference proteome</keyword>
<dbReference type="InterPro" id="IPR011032">
    <property type="entry name" value="GroES-like_sf"/>
</dbReference>
<dbReference type="Proteomes" id="UP001152561">
    <property type="component" value="Unassembled WGS sequence"/>
</dbReference>
<dbReference type="GO" id="GO:0051903">
    <property type="term" value="F:S-(hydroxymethyl)glutathione dehydrogenase [NAD(P)+] activity"/>
    <property type="evidence" value="ECO:0007669"/>
    <property type="project" value="TreeGrafter"/>
</dbReference>
<reference evidence="8" key="1">
    <citation type="journal article" date="2023" name="Proc. Natl. Acad. Sci. U.S.A.">
        <title>Genomic and structural basis for evolution of tropane alkaloid biosynthesis.</title>
        <authorList>
            <person name="Wanga Y.-J."/>
            <person name="Taina T."/>
            <person name="Yua J.-Y."/>
            <person name="Lia J."/>
            <person name="Xua B."/>
            <person name="Chenc J."/>
            <person name="D'Auriad J.C."/>
            <person name="Huanga J.-P."/>
            <person name="Huanga S.-X."/>
        </authorList>
    </citation>
    <scope>NUCLEOTIDE SEQUENCE [LARGE SCALE GENOMIC DNA]</scope>
    <source>
        <strain evidence="8">cv. KIB-2019</strain>
    </source>
</reference>
<evidence type="ECO:0000313" key="7">
    <source>
        <dbReference type="EMBL" id="KAJ8541359.1"/>
    </source>
</evidence>
<dbReference type="AlphaFoldDB" id="A0A9Q1LS93"/>
<dbReference type="Gene3D" id="3.90.180.10">
    <property type="entry name" value="Medium-chain alcohol dehydrogenases, catalytic domain"/>
    <property type="match status" value="1"/>
</dbReference>
<evidence type="ECO:0000259" key="6">
    <source>
        <dbReference type="Pfam" id="PF08240"/>
    </source>
</evidence>
<dbReference type="FunFam" id="3.90.180.10:FF:000067">
    <property type="entry name" value="alcohol dehydrogenase 1-like isoform X1"/>
    <property type="match status" value="1"/>
</dbReference>
<dbReference type="InterPro" id="IPR013154">
    <property type="entry name" value="ADH-like_N"/>
</dbReference>
<dbReference type="SUPFAM" id="SSF50129">
    <property type="entry name" value="GroES-like"/>
    <property type="match status" value="1"/>
</dbReference>
<sequence>MGSNSASQTAGKPIICQAAVCRKAGEPLIIEESEVAPPSSWEVRIKILCTSLCHSDVTFWKLSAVRTSFRFPRILGHEAAGVVESVGENVEEVKEGDMVIPVFQRNCGDCRDCKCQKGNMCSKLAVDFYCGVPRDGSSRLKDKNGEKLQHTLWVSSFSEYTVVDVTHVVKISPNIPIDKASLLACGVSTGLGAAWKVAEVAEGSTVAIFGLGAVGWD</sequence>
<dbReference type="InterPro" id="IPR002328">
    <property type="entry name" value="ADH_Zn_CS"/>
</dbReference>
<accession>A0A9Q1LS93</accession>
<dbReference type="PROSITE" id="PS00059">
    <property type="entry name" value="ADH_ZINC"/>
    <property type="match status" value="1"/>
</dbReference>
<dbReference type="GO" id="GO:0008270">
    <property type="term" value="F:zinc ion binding"/>
    <property type="evidence" value="ECO:0007669"/>
    <property type="project" value="InterPro"/>
</dbReference>
<protein>
    <recommendedName>
        <fullName evidence="6">Alcohol dehydrogenase-like N-terminal domain-containing protein</fullName>
    </recommendedName>
</protein>
<gene>
    <name evidence="7" type="ORF">K7X08_002175</name>
</gene>
<feature type="domain" description="Alcohol dehydrogenase-like N-terminal" evidence="6">
    <location>
        <begin position="42"/>
        <end position="172"/>
    </location>
</feature>
<evidence type="ECO:0000313" key="8">
    <source>
        <dbReference type="Proteomes" id="UP001152561"/>
    </source>
</evidence>